<accession>A0A654T713</accession>
<evidence type="ECO:0000313" key="10">
    <source>
        <dbReference type="Proteomes" id="UP000048289"/>
    </source>
</evidence>
<evidence type="ECO:0000313" key="11">
    <source>
        <dbReference type="Proteomes" id="UP000048600"/>
    </source>
</evidence>
<dbReference type="Proteomes" id="UP000044938">
    <property type="component" value="Unassembled WGS sequence"/>
</dbReference>
<dbReference type="AlphaFoldDB" id="A0A654T713"/>
<evidence type="ECO:0000313" key="6">
    <source>
        <dbReference type="EMBL" id="COV87837.1"/>
    </source>
</evidence>
<evidence type="ECO:0000313" key="8">
    <source>
        <dbReference type="Proteomes" id="UP000045842"/>
    </source>
</evidence>
<dbReference type="EMBL" id="CHKL01000059">
    <property type="protein sequence ID" value="COV87837.1"/>
    <property type="molecule type" value="Genomic_DNA"/>
</dbReference>
<proteinExistence type="predicted"/>
<evidence type="ECO:0000313" key="4">
    <source>
        <dbReference type="EMBL" id="COU74806.1"/>
    </source>
</evidence>
<dbReference type="Proteomes" id="UP000050164">
    <property type="component" value="Unassembled WGS sequence"/>
</dbReference>
<dbReference type="Proteomes" id="UP000048289">
    <property type="component" value="Unassembled WGS sequence"/>
</dbReference>
<dbReference type="EMBL" id="CSAJ01000070">
    <property type="protein sequence ID" value="COV75289.1"/>
    <property type="molecule type" value="Genomic_DNA"/>
</dbReference>
<evidence type="ECO:0000313" key="9">
    <source>
        <dbReference type="Proteomes" id="UP000046947"/>
    </source>
</evidence>
<evidence type="ECO:0000313" key="2">
    <source>
        <dbReference type="EMBL" id="CFE50657.1"/>
    </source>
</evidence>
<dbReference type="EMBL" id="CFOE01000118">
    <property type="protein sequence ID" value="CFE38894.1"/>
    <property type="molecule type" value="Genomic_DNA"/>
</dbReference>
<dbReference type="EMBL" id="CFOH01000246">
    <property type="protein sequence ID" value="CFE50657.1"/>
    <property type="molecule type" value="Genomic_DNA"/>
</dbReference>
<protein>
    <submittedName>
        <fullName evidence="1">Uncharacterized protein</fullName>
    </submittedName>
</protein>
<evidence type="ECO:0000313" key="5">
    <source>
        <dbReference type="EMBL" id="COV75289.1"/>
    </source>
</evidence>
<dbReference type="EMBL" id="CSAD01000018">
    <property type="protein sequence ID" value="COU74806.1"/>
    <property type="molecule type" value="Genomic_DNA"/>
</dbReference>
<dbReference type="Proteomes" id="UP000045842">
    <property type="component" value="Unassembled WGS sequence"/>
</dbReference>
<organism evidence="1 10">
    <name type="scientific">Mycobacterium tuberculosis</name>
    <dbReference type="NCBI Taxonomy" id="1773"/>
    <lineage>
        <taxon>Bacteria</taxon>
        <taxon>Bacillati</taxon>
        <taxon>Actinomycetota</taxon>
        <taxon>Actinomycetes</taxon>
        <taxon>Mycobacteriales</taxon>
        <taxon>Mycobacteriaceae</taxon>
        <taxon>Mycobacterium</taxon>
        <taxon>Mycobacterium tuberculosis complex</taxon>
    </lineage>
</organism>
<reference evidence="7 8" key="1">
    <citation type="submission" date="2015-03" db="EMBL/GenBank/DDBJ databases">
        <authorList>
            <consortium name="Pathogen Informatics"/>
        </authorList>
    </citation>
    <scope>NUCLEOTIDE SEQUENCE [LARGE SCALE GENOMIC DNA]</scope>
    <source>
        <strain evidence="3 12">Bir 185</strain>
        <strain evidence="4 8">G09801536</strain>
        <strain evidence="1 10">G09901357</strain>
        <strain evidence="2 9">H09601792</strain>
        <strain evidence="5 7">M09401471</strain>
        <strain evidence="6 11">P00601463</strain>
    </source>
</reference>
<evidence type="ECO:0000313" key="7">
    <source>
        <dbReference type="Proteomes" id="UP000044938"/>
    </source>
</evidence>
<dbReference type="Proteomes" id="UP000046947">
    <property type="component" value="Unassembled WGS sequence"/>
</dbReference>
<dbReference type="Proteomes" id="UP000048600">
    <property type="component" value="Unassembled WGS sequence"/>
</dbReference>
<name>A0A654T713_MYCTX</name>
<evidence type="ECO:0000313" key="3">
    <source>
        <dbReference type="EMBL" id="CKR07809.1"/>
    </source>
</evidence>
<gene>
    <name evidence="4" type="ORF">ERS007679_00290</name>
    <name evidence="1" type="ORF">ERS007681_01263</name>
    <name evidence="2" type="ORF">ERS007688_01767</name>
    <name evidence="5" type="ORF">ERS007720_00859</name>
    <name evidence="6" type="ORF">ERS007741_00861</name>
    <name evidence="3" type="ORF">ERS027659_00668</name>
</gene>
<evidence type="ECO:0000313" key="1">
    <source>
        <dbReference type="EMBL" id="CFE38894.1"/>
    </source>
</evidence>
<dbReference type="EMBL" id="CNFT01000097">
    <property type="protein sequence ID" value="CKR07809.1"/>
    <property type="molecule type" value="Genomic_DNA"/>
</dbReference>
<sequence>MHTILAGPAMQPSPNGGIAPPAIDSILSATLLAPDGFRFWRVGPPLPGRSTARIVAALGWTLCGSW</sequence>
<evidence type="ECO:0000313" key="12">
    <source>
        <dbReference type="Proteomes" id="UP000050164"/>
    </source>
</evidence>